<comment type="caution">
    <text evidence="2">The sequence shown here is derived from an EMBL/GenBank/DDBJ whole genome shotgun (WGS) entry which is preliminary data.</text>
</comment>
<proteinExistence type="predicted"/>
<protein>
    <recommendedName>
        <fullName evidence="4">Secreted protein</fullName>
    </recommendedName>
</protein>
<evidence type="ECO:0000313" key="3">
    <source>
        <dbReference type="Proteomes" id="UP000317422"/>
    </source>
</evidence>
<name>A0A543NA49_9ACTN</name>
<feature type="signal peptide" evidence="1">
    <location>
        <begin position="1"/>
        <end position="28"/>
    </location>
</feature>
<gene>
    <name evidence="2" type="ORF">FHX37_4062</name>
</gene>
<dbReference type="RefSeq" id="WP_141925714.1">
    <property type="nucleotide sequence ID" value="NZ_VFQC01000002.1"/>
</dbReference>
<sequence length="77" mass="7838">MRNELTRASVVTVALGAAVLVGPLAAPAAAVVDPNDLVVVNDDDLVDVDDTLNNISTNVLGVQADDNNLALLTSLGQ</sequence>
<evidence type="ECO:0000256" key="1">
    <source>
        <dbReference type="SAM" id="SignalP"/>
    </source>
</evidence>
<dbReference type="Proteomes" id="UP000317422">
    <property type="component" value="Unassembled WGS sequence"/>
</dbReference>
<keyword evidence="3" id="KW-1185">Reference proteome</keyword>
<feature type="chain" id="PRO_5021710623" description="Secreted protein" evidence="1">
    <location>
        <begin position="29"/>
        <end position="77"/>
    </location>
</feature>
<dbReference type="AlphaFoldDB" id="A0A543NA49"/>
<dbReference type="EMBL" id="VFQC01000002">
    <property type="protein sequence ID" value="TQN28702.1"/>
    <property type="molecule type" value="Genomic_DNA"/>
</dbReference>
<organism evidence="2 3">
    <name type="scientific">Haloactinospora alba</name>
    <dbReference type="NCBI Taxonomy" id="405555"/>
    <lineage>
        <taxon>Bacteria</taxon>
        <taxon>Bacillati</taxon>
        <taxon>Actinomycetota</taxon>
        <taxon>Actinomycetes</taxon>
        <taxon>Streptosporangiales</taxon>
        <taxon>Nocardiopsidaceae</taxon>
        <taxon>Haloactinospora</taxon>
    </lineage>
</organism>
<evidence type="ECO:0008006" key="4">
    <source>
        <dbReference type="Google" id="ProtNLM"/>
    </source>
</evidence>
<reference evidence="2 3" key="1">
    <citation type="submission" date="2019-06" db="EMBL/GenBank/DDBJ databases">
        <title>Sequencing the genomes of 1000 actinobacteria strains.</title>
        <authorList>
            <person name="Klenk H.-P."/>
        </authorList>
    </citation>
    <scope>NUCLEOTIDE SEQUENCE [LARGE SCALE GENOMIC DNA]</scope>
    <source>
        <strain evidence="2 3">DSM 45015</strain>
    </source>
</reference>
<evidence type="ECO:0000313" key="2">
    <source>
        <dbReference type="EMBL" id="TQN28702.1"/>
    </source>
</evidence>
<keyword evidence="1" id="KW-0732">Signal</keyword>
<accession>A0A543NA49</accession>